<dbReference type="GO" id="GO:0008270">
    <property type="term" value="F:zinc ion binding"/>
    <property type="evidence" value="ECO:0007669"/>
    <property type="project" value="InterPro"/>
</dbReference>
<keyword evidence="1" id="KW-0539">Nucleus</keyword>
<accession>B6QIP1</accession>
<keyword evidence="5" id="KW-1185">Reference proteome</keyword>
<dbReference type="GO" id="GO:0003677">
    <property type="term" value="F:DNA binding"/>
    <property type="evidence" value="ECO:0007669"/>
    <property type="project" value="InterPro"/>
</dbReference>
<evidence type="ECO:0000313" key="5">
    <source>
        <dbReference type="Proteomes" id="UP000001294"/>
    </source>
</evidence>
<feature type="compositionally biased region" description="Polar residues" evidence="2">
    <location>
        <begin position="132"/>
        <end position="143"/>
    </location>
</feature>
<protein>
    <recommendedName>
        <fullName evidence="3">Xylanolytic transcriptional activator regulatory domain-containing protein</fullName>
    </recommendedName>
</protein>
<dbReference type="OrthoDB" id="2399539at2759"/>
<dbReference type="PhylomeDB" id="B6QIP1"/>
<evidence type="ECO:0000259" key="3">
    <source>
        <dbReference type="Pfam" id="PF04082"/>
    </source>
</evidence>
<sequence length="527" mass="59539">MAQRIPSSVNVLNPTIQAPFYPNPCPSNYNYNNRTTQHLHHRSTSTMSQKIQQLHSNYCIRAYYQYFHDAHPLLLPLQVLEGGLGTQHIPEKVIAVMQYIGSHFLTTNSNTTTEHETSNRGHRRRISGSLPEPSQSPGREGTAQNALEREAFSCLSRPEEDGYQVQCMLLLSITAHAHGNFLDAIRFIKSATSLALKLGMHRYSFSVVHGYGSPLLEEMWRRCYWELFVVESLLCALIEESAELYRVASDVPLPCDEGMMDLHIYSSPSHGQDTIQDLLNHCQNRAQLVDPLPSFAYRITAAHFLGSVLSSRNSRYDDTTTSNQLERLYPRLMEHVDHKYSIGGIISQPDHIAQMLSQSKVIACSAMIYFYRQTSQLTPIKLQRNFFYDQSASYSSGITSPVFPSSFILQSKHSPNSNDFKHNPTSDPSSMHLISTAKHLATQLNDPRLVRGTSPLIIDAIALAMLVEMAALLIPSLDATLKERLENEFGNSLGVLKKFAARWPLAKTVRDLLIDEYENLFRPERAR</sequence>
<dbReference type="InterPro" id="IPR007219">
    <property type="entry name" value="XnlR_reg_dom"/>
</dbReference>
<gene>
    <name evidence="4" type="ORF">PMAA_098270</name>
</gene>
<dbReference type="AlphaFoldDB" id="B6QIP1"/>
<evidence type="ECO:0000256" key="2">
    <source>
        <dbReference type="SAM" id="MobiDB-lite"/>
    </source>
</evidence>
<feature type="domain" description="Xylanolytic transcriptional activator regulatory" evidence="3">
    <location>
        <begin position="62"/>
        <end position="283"/>
    </location>
</feature>
<dbReference type="PANTHER" id="PTHR47431:SF1">
    <property type="entry name" value="ZN(II)2CYS6 TRANSCRIPTION FACTOR (EUROFUNG)"/>
    <property type="match status" value="1"/>
</dbReference>
<dbReference type="Proteomes" id="UP000001294">
    <property type="component" value="Unassembled WGS sequence"/>
</dbReference>
<dbReference type="Pfam" id="PF04082">
    <property type="entry name" value="Fungal_trans"/>
    <property type="match status" value="1"/>
</dbReference>
<evidence type="ECO:0000256" key="1">
    <source>
        <dbReference type="ARBA" id="ARBA00023242"/>
    </source>
</evidence>
<name>B6QIP1_TALMQ</name>
<feature type="region of interest" description="Disordered" evidence="2">
    <location>
        <begin position="107"/>
        <end position="143"/>
    </location>
</feature>
<proteinExistence type="predicted"/>
<dbReference type="CDD" id="cd12148">
    <property type="entry name" value="fungal_TF_MHR"/>
    <property type="match status" value="1"/>
</dbReference>
<dbReference type="EMBL" id="DS995902">
    <property type="protein sequence ID" value="EEA23236.1"/>
    <property type="molecule type" value="Genomic_DNA"/>
</dbReference>
<dbReference type="VEuPathDB" id="FungiDB:PMAA_098270"/>
<dbReference type="HOGENOM" id="CLU_506391_0_0_1"/>
<dbReference type="PANTHER" id="PTHR47431">
    <property type="entry name" value="ZN(II)2CYS6 TRANSCRIPTION FACTOR (EUROFUNG)-RELATED"/>
    <property type="match status" value="1"/>
</dbReference>
<evidence type="ECO:0000313" key="4">
    <source>
        <dbReference type="EMBL" id="EEA23236.1"/>
    </source>
</evidence>
<organism evidence="4 5">
    <name type="scientific">Talaromyces marneffei (strain ATCC 18224 / CBS 334.59 / QM 7333)</name>
    <name type="common">Penicillium marneffei</name>
    <dbReference type="NCBI Taxonomy" id="441960"/>
    <lineage>
        <taxon>Eukaryota</taxon>
        <taxon>Fungi</taxon>
        <taxon>Dikarya</taxon>
        <taxon>Ascomycota</taxon>
        <taxon>Pezizomycotina</taxon>
        <taxon>Eurotiomycetes</taxon>
        <taxon>Eurotiomycetidae</taxon>
        <taxon>Eurotiales</taxon>
        <taxon>Trichocomaceae</taxon>
        <taxon>Talaromyces</taxon>
        <taxon>Talaromyces sect. Talaromyces</taxon>
    </lineage>
</organism>
<reference evidence="5" key="1">
    <citation type="journal article" date="2015" name="Genome Announc.">
        <title>Genome sequence of the AIDS-associated pathogen Penicillium marneffei (ATCC18224) and its near taxonomic relative Talaromyces stipitatus (ATCC10500).</title>
        <authorList>
            <person name="Nierman W.C."/>
            <person name="Fedorova-Abrams N.D."/>
            <person name="Andrianopoulos A."/>
        </authorList>
    </citation>
    <scope>NUCLEOTIDE SEQUENCE [LARGE SCALE GENOMIC DNA]</scope>
    <source>
        <strain evidence="5">ATCC 18224 / CBS 334.59 / QM 7333</strain>
    </source>
</reference>
<dbReference type="GO" id="GO:0006351">
    <property type="term" value="P:DNA-templated transcription"/>
    <property type="evidence" value="ECO:0007669"/>
    <property type="project" value="InterPro"/>
</dbReference>